<sequence length="122" mass="13430">DIDKVFAIFPRLKERRLQLAGTMSGGEQQMLAMGRALMTQPKVLLLDEPSMGLSPIMVDKIFEVINDIHKQGVTILLVEQNASRALQIANRGYVMESGLVTMSGEGKTLLDDPKVRAAYLGE</sequence>
<keyword evidence="3" id="KW-0029">Amino-acid transport</keyword>
<dbReference type="EMBL" id="JAJIRN010000011">
    <property type="protein sequence ID" value="MCV2370787.1"/>
    <property type="molecule type" value="Genomic_DNA"/>
</dbReference>
<dbReference type="InterPro" id="IPR052156">
    <property type="entry name" value="BCAA_Transport_ATP-bd_LivF"/>
</dbReference>
<comment type="caution">
    <text evidence="5">The sequence shown here is derived from an EMBL/GenBank/DDBJ whole genome shotgun (WGS) entry which is preliminary data.</text>
</comment>
<protein>
    <submittedName>
        <fullName evidence="5">ATP-binding cassette domain-containing protein</fullName>
    </submittedName>
</protein>
<dbReference type="PANTHER" id="PTHR43820">
    <property type="entry name" value="HIGH-AFFINITY BRANCHED-CHAIN AMINO ACID TRANSPORT ATP-BINDING PROTEIN LIVF"/>
    <property type="match status" value="1"/>
</dbReference>
<evidence type="ECO:0000256" key="3">
    <source>
        <dbReference type="ARBA" id="ARBA00022970"/>
    </source>
</evidence>
<organism evidence="5 6">
    <name type="scientific">Roseateles oligotrophus</name>
    <dbReference type="NCBI Taxonomy" id="1769250"/>
    <lineage>
        <taxon>Bacteria</taxon>
        <taxon>Pseudomonadati</taxon>
        <taxon>Pseudomonadota</taxon>
        <taxon>Betaproteobacteria</taxon>
        <taxon>Burkholderiales</taxon>
        <taxon>Sphaerotilaceae</taxon>
        <taxon>Roseateles</taxon>
    </lineage>
</organism>
<name>A0ABT2YL57_9BURK</name>
<dbReference type="SUPFAM" id="SSF52540">
    <property type="entry name" value="P-loop containing nucleoside triphosphate hydrolases"/>
    <property type="match status" value="1"/>
</dbReference>
<keyword evidence="2" id="KW-0813">Transport</keyword>
<evidence type="ECO:0000256" key="1">
    <source>
        <dbReference type="ARBA" id="ARBA00005417"/>
    </source>
</evidence>
<keyword evidence="6" id="KW-1185">Reference proteome</keyword>
<dbReference type="PANTHER" id="PTHR43820:SF4">
    <property type="entry name" value="HIGH-AFFINITY BRANCHED-CHAIN AMINO ACID TRANSPORT ATP-BINDING PROTEIN LIVF"/>
    <property type="match status" value="1"/>
</dbReference>
<dbReference type="Pfam" id="PF00005">
    <property type="entry name" value="ABC_tran"/>
    <property type="match status" value="1"/>
</dbReference>
<keyword evidence="5" id="KW-0067">ATP-binding</keyword>
<reference evidence="5 6" key="1">
    <citation type="submission" date="2021-11" db="EMBL/GenBank/DDBJ databases">
        <authorList>
            <person name="Liang Q."/>
            <person name="Mou H."/>
            <person name="Liu Z."/>
        </authorList>
    </citation>
    <scope>NUCLEOTIDE SEQUENCE [LARGE SCALE GENOMIC DNA]</scope>
    <source>
        <strain evidence="5 6">CHU3</strain>
    </source>
</reference>
<dbReference type="InterPro" id="IPR003439">
    <property type="entry name" value="ABC_transporter-like_ATP-bd"/>
</dbReference>
<dbReference type="RefSeq" id="WP_263573379.1">
    <property type="nucleotide sequence ID" value="NZ_JAJIRN010000011.1"/>
</dbReference>
<dbReference type="InterPro" id="IPR027417">
    <property type="entry name" value="P-loop_NTPase"/>
</dbReference>
<proteinExistence type="inferred from homology"/>
<dbReference type="GO" id="GO:0005524">
    <property type="term" value="F:ATP binding"/>
    <property type="evidence" value="ECO:0007669"/>
    <property type="project" value="UniProtKB-KW"/>
</dbReference>
<evidence type="ECO:0000259" key="4">
    <source>
        <dbReference type="Pfam" id="PF00005"/>
    </source>
</evidence>
<accession>A0ABT2YL57</accession>
<feature type="domain" description="ABC transporter" evidence="4">
    <location>
        <begin position="13"/>
        <end position="50"/>
    </location>
</feature>
<gene>
    <name evidence="5" type="ORF">LNV07_22095</name>
</gene>
<evidence type="ECO:0000313" key="5">
    <source>
        <dbReference type="EMBL" id="MCV2370787.1"/>
    </source>
</evidence>
<comment type="similarity">
    <text evidence="1">Belongs to the ABC transporter superfamily.</text>
</comment>
<keyword evidence="5" id="KW-0547">Nucleotide-binding</keyword>
<feature type="non-terminal residue" evidence="5">
    <location>
        <position position="1"/>
    </location>
</feature>
<dbReference type="Proteomes" id="UP001209701">
    <property type="component" value="Unassembled WGS sequence"/>
</dbReference>
<evidence type="ECO:0000256" key="2">
    <source>
        <dbReference type="ARBA" id="ARBA00022448"/>
    </source>
</evidence>
<evidence type="ECO:0000313" key="6">
    <source>
        <dbReference type="Proteomes" id="UP001209701"/>
    </source>
</evidence>
<dbReference type="Gene3D" id="3.40.50.300">
    <property type="entry name" value="P-loop containing nucleotide triphosphate hydrolases"/>
    <property type="match status" value="1"/>
</dbReference>